<keyword evidence="1" id="KW-0812">Transmembrane</keyword>
<evidence type="ECO:0000313" key="3">
    <source>
        <dbReference type="Proteomes" id="UP001378188"/>
    </source>
</evidence>
<dbReference type="AlphaFoldDB" id="A0AAW9RQI7"/>
<keyword evidence="1" id="KW-1133">Transmembrane helix</keyword>
<keyword evidence="1" id="KW-0472">Membrane</keyword>
<dbReference type="RefSeq" id="WP_340329356.1">
    <property type="nucleotide sequence ID" value="NZ_JAZHOF010000003.1"/>
</dbReference>
<comment type="caution">
    <text evidence="2">The sequence shown here is derived from an EMBL/GenBank/DDBJ whole genome shotgun (WGS) entry which is preliminary data.</text>
</comment>
<dbReference type="EMBL" id="JAZHOF010000003">
    <property type="protein sequence ID" value="MEJ8571659.1"/>
    <property type="molecule type" value="Genomic_DNA"/>
</dbReference>
<protein>
    <submittedName>
        <fullName evidence="2">Uncharacterized protein</fullName>
    </submittedName>
</protein>
<keyword evidence="3" id="KW-1185">Reference proteome</keyword>
<sequence length="91" mass="9872">MLTWLVLKPFAILALVAGAITLPTPLPLGAPLIALGLAILVATSTSVRAWLRRLRGRSARIDALVTTIEPRLGRRLGVFLRRTRPPVKRSG</sequence>
<accession>A0AAW9RQI7</accession>
<evidence type="ECO:0000313" key="2">
    <source>
        <dbReference type="EMBL" id="MEJ8571659.1"/>
    </source>
</evidence>
<proteinExistence type="predicted"/>
<dbReference type="Proteomes" id="UP001378188">
    <property type="component" value="Unassembled WGS sequence"/>
</dbReference>
<feature type="transmembrane region" description="Helical" evidence="1">
    <location>
        <begin position="28"/>
        <end position="51"/>
    </location>
</feature>
<name>A0AAW9RQI7_9HYPH</name>
<organism evidence="2 3">
    <name type="scientific">Microbaculum marinum</name>
    <dbReference type="NCBI Taxonomy" id="1764581"/>
    <lineage>
        <taxon>Bacteria</taxon>
        <taxon>Pseudomonadati</taxon>
        <taxon>Pseudomonadota</taxon>
        <taxon>Alphaproteobacteria</taxon>
        <taxon>Hyphomicrobiales</taxon>
        <taxon>Tepidamorphaceae</taxon>
        <taxon>Microbaculum</taxon>
    </lineage>
</organism>
<gene>
    <name evidence="2" type="ORF">V3328_09265</name>
</gene>
<reference evidence="2 3" key="1">
    <citation type="submission" date="2024-02" db="EMBL/GenBank/DDBJ databases">
        <title>Genome analysis and characterization of Microbaculum marinisediminis sp. nov., isolated from marine sediment.</title>
        <authorList>
            <person name="Du Z.-J."/>
            <person name="Ye Y.-Q."/>
            <person name="Zhang Z.-R."/>
            <person name="Yuan S.-M."/>
            <person name="Zhang X.-Y."/>
        </authorList>
    </citation>
    <scope>NUCLEOTIDE SEQUENCE [LARGE SCALE GENOMIC DNA]</scope>
    <source>
        <strain evidence="2 3">SDUM1044001</strain>
    </source>
</reference>
<evidence type="ECO:0000256" key="1">
    <source>
        <dbReference type="SAM" id="Phobius"/>
    </source>
</evidence>